<gene>
    <name evidence="1" type="ORF">C1SCF055_LOCUS20791</name>
</gene>
<reference evidence="1" key="1">
    <citation type="submission" date="2022-10" db="EMBL/GenBank/DDBJ databases">
        <authorList>
            <person name="Chen Y."/>
            <person name="Dougan E. K."/>
            <person name="Chan C."/>
            <person name="Rhodes N."/>
            <person name="Thang M."/>
        </authorList>
    </citation>
    <scope>NUCLEOTIDE SEQUENCE</scope>
</reference>
<sequence>MTQAAPWGHWGEPPLGNPVEELSVGLFPTYEPGKDCWTGSAATYAKCCDLAMNPMGNIWNCWDNNRFTFERCCFLGEAALGEAPPKPLLRPALRAQASRTSAPREELLFQRPAGQECWVHGFTFAACCLAGINSCWDEIFTHAACCDGRPQLPQAGPIVEATNPIVNCLDLSSHLTLDLEQRPRQCPQRYFYLATMGTALIGADRKGLPWWYPADDVQMVKPLRPQRMHFVGGICVPSSCSVEATASYLAPLVAPWWRSPRAKAQPLNASHVTLPPPLAVRHKAFGDPKAKINLTFTAWTALRPANGEALADLDRWDFAMILYRSGASWSKGKAILIWTALGALLIFGAVPSGVDLENFLSPSFHLLRLGLPRGPKHLELFRLVLTVLVLVIHVMDHGPWTPVQQHSGAAYLMLLRSCMSRVNIGFVVLLVHLSISRRSLKQAISPWGWIRAMAFHTLKRLFVIAPVVSAWSLVFVQAPFDDVPMNNILKSNPLYLWYGERRDQCENPFQLLCSVLFIHAPVMGMSGHPGGPTQVVHGPTAEG</sequence>
<evidence type="ECO:0000313" key="3">
    <source>
        <dbReference type="Proteomes" id="UP001152797"/>
    </source>
</evidence>
<name>A0A9P1FZP7_9DINO</name>
<dbReference type="AlphaFoldDB" id="A0A9P1FZP7"/>
<evidence type="ECO:0000313" key="1">
    <source>
        <dbReference type="EMBL" id="CAI3994116.1"/>
    </source>
</evidence>
<dbReference type="OrthoDB" id="435332at2759"/>
<organism evidence="1">
    <name type="scientific">Cladocopium goreaui</name>
    <dbReference type="NCBI Taxonomy" id="2562237"/>
    <lineage>
        <taxon>Eukaryota</taxon>
        <taxon>Sar</taxon>
        <taxon>Alveolata</taxon>
        <taxon>Dinophyceae</taxon>
        <taxon>Suessiales</taxon>
        <taxon>Symbiodiniaceae</taxon>
        <taxon>Cladocopium</taxon>
    </lineage>
</organism>
<reference evidence="2 3" key="2">
    <citation type="submission" date="2024-05" db="EMBL/GenBank/DDBJ databases">
        <authorList>
            <person name="Chen Y."/>
            <person name="Shah S."/>
            <person name="Dougan E. K."/>
            <person name="Thang M."/>
            <person name="Chan C."/>
        </authorList>
    </citation>
    <scope>NUCLEOTIDE SEQUENCE [LARGE SCALE GENOMIC DNA]</scope>
</reference>
<protein>
    <submittedName>
        <fullName evidence="2">CCHC-type domain-containing protein</fullName>
    </submittedName>
</protein>
<accession>A0A9P1FZP7</accession>
<dbReference type="EMBL" id="CAMXCT020001911">
    <property type="protein sequence ID" value="CAL1147491.1"/>
    <property type="molecule type" value="Genomic_DNA"/>
</dbReference>
<dbReference type="Proteomes" id="UP001152797">
    <property type="component" value="Unassembled WGS sequence"/>
</dbReference>
<dbReference type="EMBL" id="CAMXCT010001911">
    <property type="protein sequence ID" value="CAI3994116.1"/>
    <property type="molecule type" value="Genomic_DNA"/>
</dbReference>
<proteinExistence type="predicted"/>
<evidence type="ECO:0000313" key="2">
    <source>
        <dbReference type="EMBL" id="CAL4781428.1"/>
    </source>
</evidence>
<comment type="caution">
    <text evidence="1">The sequence shown here is derived from an EMBL/GenBank/DDBJ whole genome shotgun (WGS) entry which is preliminary data.</text>
</comment>
<keyword evidence="3" id="KW-1185">Reference proteome</keyword>
<dbReference type="EMBL" id="CAMXCT030001911">
    <property type="protein sequence ID" value="CAL4781428.1"/>
    <property type="molecule type" value="Genomic_DNA"/>
</dbReference>